<proteinExistence type="predicted"/>
<reference evidence="1 2" key="1">
    <citation type="submission" date="2018-08" db="EMBL/GenBank/DDBJ databases">
        <title>Genomic Encyclopedia of Type Strains, Phase III (KMG-III): the genomes of soil and plant-associated and newly described type strains.</title>
        <authorList>
            <person name="Whitman W."/>
        </authorList>
    </citation>
    <scope>NUCLEOTIDE SEQUENCE [LARGE SCALE GENOMIC DNA]</scope>
    <source>
        <strain evidence="1 2">CGMCC 1.10966</strain>
    </source>
</reference>
<organism evidence="1 2">
    <name type="scientific">Paenibacillus taihuensis</name>
    <dbReference type="NCBI Taxonomy" id="1156355"/>
    <lineage>
        <taxon>Bacteria</taxon>
        <taxon>Bacillati</taxon>
        <taxon>Bacillota</taxon>
        <taxon>Bacilli</taxon>
        <taxon>Bacillales</taxon>
        <taxon>Paenibacillaceae</taxon>
        <taxon>Paenibacillus</taxon>
    </lineage>
</organism>
<dbReference type="InterPro" id="IPR058600">
    <property type="entry name" value="YhjD-like"/>
</dbReference>
<name>A0A3D9S8J1_9BACL</name>
<protein>
    <submittedName>
        <fullName evidence="1">Uncharacterized protein</fullName>
    </submittedName>
</protein>
<accession>A0A3D9S8J1</accession>
<dbReference type="Proteomes" id="UP000256304">
    <property type="component" value="Unassembled WGS sequence"/>
</dbReference>
<evidence type="ECO:0000313" key="2">
    <source>
        <dbReference type="Proteomes" id="UP000256304"/>
    </source>
</evidence>
<gene>
    <name evidence="1" type="ORF">A8990_11373</name>
</gene>
<dbReference type="EMBL" id="QTTN01000013">
    <property type="protein sequence ID" value="REE85155.1"/>
    <property type="molecule type" value="Genomic_DNA"/>
</dbReference>
<sequence>MYCTEEEFKMIRDCCLLPIMLDMVEKKRLEMEASGVTMKRLYCTALVRMQDLMLADLLQFRKKLSDAGIKLWKIDDSEVRKKSAFKYQYKCRGYVNVFEMLRDFARAEISKKFGYYIALVFKR</sequence>
<dbReference type="OrthoDB" id="2644100at2"/>
<evidence type="ECO:0000313" key="1">
    <source>
        <dbReference type="EMBL" id="REE85155.1"/>
    </source>
</evidence>
<dbReference type="AlphaFoldDB" id="A0A3D9S8J1"/>
<comment type="caution">
    <text evidence="1">The sequence shown here is derived from an EMBL/GenBank/DDBJ whole genome shotgun (WGS) entry which is preliminary data.</text>
</comment>
<keyword evidence="2" id="KW-1185">Reference proteome</keyword>
<dbReference type="Pfam" id="PF26325">
    <property type="entry name" value="YhjD"/>
    <property type="match status" value="1"/>
</dbReference>